<accession>S9S0R2</accession>
<evidence type="ECO:0000313" key="2">
    <source>
        <dbReference type="EMBL" id="EPX79824.1"/>
    </source>
</evidence>
<comment type="caution">
    <text evidence="2">The sequence shown here is derived from an EMBL/GenBank/DDBJ whole genome shotgun (WGS) entry which is preliminary data.</text>
</comment>
<name>S9S0R2_9RHOB</name>
<reference evidence="3" key="1">
    <citation type="journal article" date="2014" name="Stand. Genomic Sci.">
        <title>Genome sequence of the exopolysaccharide-producing Salipiger mucosus type strain (DSM 16094(T)), a moderately halophilic member of the Roseobacter clade.</title>
        <authorList>
            <person name="Riedel T."/>
            <person name="Spring S."/>
            <person name="Fiebig A."/>
            <person name="Petersen J."/>
            <person name="Kyrpides N.C."/>
            <person name="Goker M."/>
            <person name="Klenk H.P."/>
        </authorList>
    </citation>
    <scope>NUCLEOTIDE SEQUENCE [LARGE SCALE GENOMIC DNA]</scope>
    <source>
        <strain evidence="3">DSM 16094</strain>
    </source>
</reference>
<sequence>MAAVGVHDGSPLETAGKIGADTQAMREEVKGRARGFGAKGVLR</sequence>
<dbReference type="EMBL" id="APVH01000033">
    <property type="protein sequence ID" value="EPX79824.1"/>
    <property type="molecule type" value="Genomic_DNA"/>
</dbReference>
<feature type="region of interest" description="Disordered" evidence="1">
    <location>
        <begin position="1"/>
        <end position="25"/>
    </location>
</feature>
<organism evidence="2 3">
    <name type="scientific">Salipiger mucosus DSM 16094</name>
    <dbReference type="NCBI Taxonomy" id="1123237"/>
    <lineage>
        <taxon>Bacteria</taxon>
        <taxon>Pseudomonadati</taxon>
        <taxon>Pseudomonadota</taxon>
        <taxon>Alphaproteobacteria</taxon>
        <taxon>Rhodobacterales</taxon>
        <taxon>Roseobacteraceae</taxon>
        <taxon>Salipiger</taxon>
    </lineage>
</organism>
<keyword evidence="3" id="KW-1185">Reference proteome</keyword>
<dbReference type="HOGENOM" id="CLU_3239376_0_0_5"/>
<evidence type="ECO:0000256" key="1">
    <source>
        <dbReference type="SAM" id="MobiDB-lite"/>
    </source>
</evidence>
<proteinExistence type="predicted"/>
<protein>
    <submittedName>
        <fullName evidence="2">Uncharacterized protein</fullName>
    </submittedName>
</protein>
<dbReference type="AlphaFoldDB" id="S9S0R2"/>
<evidence type="ECO:0000313" key="3">
    <source>
        <dbReference type="Proteomes" id="UP000015347"/>
    </source>
</evidence>
<gene>
    <name evidence="2" type="ORF">Salmuc_02586</name>
</gene>
<dbReference type="Proteomes" id="UP000015347">
    <property type="component" value="Unassembled WGS sequence"/>
</dbReference>
<dbReference type="STRING" id="1123237.Salmuc_02586"/>